<dbReference type="EMBL" id="CP002902">
    <property type="protein sequence ID" value="AEJ42438.1"/>
    <property type="molecule type" value="Genomic_DNA"/>
</dbReference>
<accession>F8ICG3</accession>
<organism evidence="1 2">
    <name type="scientific">Alicyclobacillus acidocaldarius (strain Tc-4-1)</name>
    <name type="common">Bacillus acidocaldarius</name>
    <dbReference type="NCBI Taxonomy" id="1048834"/>
    <lineage>
        <taxon>Bacteria</taxon>
        <taxon>Bacillati</taxon>
        <taxon>Bacillota</taxon>
        <taxon>Bacilli</taxon>
        <taxon>Bacillales</taxon>
        <taxon>Alicyclobacillaceae</taxon>
        <taxon>Alicyclobacillus</taxon>
    </lineage>
</organism>
<gene>
    <name evidence="1" type="ordered locus">TC41_0474</name>
</gene>
<proteinExistence type="predicted"/>
<reference evidence="1 2" key="1">
    <citation type="journal article" date="2011" name="J. Bacteriol.">
        <title>Complete Genome Sequence of Alicyclobacillus acidocaldarius Strain Tc-4-1.</title>
        <authorList>
            <person name="Chen Y."/>
            <person name="He Y."/>
            <person name="Zhang B."/>
            <person name="Yang J."/>
            <person name="Li W."/>
            <person name="Dong Z."/>
            <person name="Hu S."/>
        </authorList>
    </citation>
    <scope>NUCLEOTIDE SEQUENCE [LARGE SCALE GENOMIC DNA]</scope>
    <source>
        <strain evidence="1 2">Tc-4-1</strain>
    </source>
</reference>
<protein>
    <submittedName>
        <fullName evidence="1">Uncharacterized protein</fullName>
    </submittedName>
</protein>
<evidence type="ECO:0000313" key="1">
    <source>
        <dbReference type="EMBL" id="AEJ42438.1"/>
    </source>
</evidence>
<dbReference type="KEGG" id="aad:TC41_0474"/>
<dbReference type="STRING" id="1048834.TC41_0474"/>
<dbReference type="Proteomes" id="UP000000292">
    <property type="component" value="Chromosome"/>
</dbReference>
<reference evidence="2" key="2">
    <citation type="submission" date="2011-06" db="EMBL/GenBank/DDBJ databases">
        <title>The complete genome sequence of Alicyclobacillus acidocaldarius sp. Tc-4-1.</title>
        <authorList>
            <person name="Chen Y."/>
            <person name="He Y."/>
            <person name="Dong Z."/>
            <person name="Hu S."/>
        </authorList>
    </citation>
    <scope>NUCLEOTIDE SEQUENCE [LARGE SCALE GENOMIC DNA]</scope>
    <source>
        <strain evidence="2">Tc-4-1</strain>
    </source>
</reference>
<sequence>MHVRPPFPWTYRHHCAINEVEMHERGERLLRKEAAPWPGCAAWT</sequence>
<name>F8ICG3_ALIAT</name>
<dbReference type="PATRIC" id="fig|1048834.4.peg.442"/>
<dbReference type="HOGENOM" id="CLU_3211512_0_0_9"/>
<dbReference type="AlphaFoldDB" id="F8ICG3"/>
<evidence type="ECO:0000313" key="2">
    <source>
        <dbReference type="Proteomes" id="UP000000292"/>
    </source>
</evidence>